<sequence length="287" mass="30783">MPKASHETLEALDITRADVDHAVESPAPPVKAGTVRHEAPMMAGSSAIQSEMNCGPAKASVKVSFSPTVLLGCLAETSAEAESLFSGGLCADEPPSTLDKAETEGDRALIGLELSNYVRSPPRVGIEEGGAPGGDEGVRVEGASDIQGIDSSHQANQSVLASTEVEIAYVVETLGDVENSFPLMSINPLGVVMTADMNCNTEVRRLDNTLKVSNWVKYRLPGFSKMMGLSLGRHEKRCIMLLQRLEMEIEAAKLVHRKDAAHQKAVSKDKGKRELRNLISSVNYDGR</sequence>
<dbReference type="AlphaFoldDB" id="A0AAW2C3T8"/>
<evidence type="ECO:0000313" key="2">
    <source>
        <dbReference type="Proteomes" id="UP001459277"/>
    </source>
</evidence>
<proteinExistence type="predicted"/>
<gene>
    <name evidence="1" type="ORF">SO802_022599</name>
</gene>
<accession>A0AAW2C3T8</accession>
<name>A0AAW2C3T8_9ROSI</name>
<reference evidence="1 2" key="1">
    <citation type="submission" date="2024-01" db="EMBL/GenBank/DDBJ databases">
        <title>A telomere-to-telomere, gap-free genome of sweet tea (Lithocarpus litseifolius).</title>
        <authorList>
            <person name="Zhou J."/>
        </authorList>
    </citation>
    <scope>NUCLEOTIDE SEQUENCE [LARGE SCALE GENOMIC DNA]</scope>
    <source>
        <strain evidence="1">Zhou-2022a</strain>
        <tissue evidence="1">Leaf</tissue>
    </source>
</reference>
<evidence type="ECO:0000313" key="1">
    <source>
        <dbReference type="EMBL" id="KAK9992896.1"/>
    </source>
</evidence>
<protein>
    <submittedName>
        <fullName evidence="1">Uncharacterized protein</fullName>
    </submittedName>
</protein>
<keyword evidence="2" id="KW-1185">Reference proteome</keyword>
<dbReference type="Proteomes" id="UP001459277">
    <property type="component" value="Unassembled WGS sequence"/>
</dbReference>
<organism evidence="1 2">
    <name type="scientific">Lithocarpus litseifolius</name>
    <dbReference type="NCBI Taxonomy" id="425828"/>
    <lineage>
        <taxon>Eukaryota</taxon>
        <taxon>Viridiplantae</taxon>
        <taxon>Streptophyta</taxon>
        <taxon>Embryophyta</taxon>
        <taxon>Tracheophyta</taxon>
        <taxon>Spermatophyta</taxon>
        <taxon>Magnoliopsida</taxon>
        <taxon>eudicotyledons</taxon>
        <taxon>Gunneridae</taxon>
        <taxon>Pentapetalae</taxon>
        <taxon>rosids</taxon>
        <taxon>fabids</taxon>
        <taxon>Fagales</taxon>
        <taxon>Fagaceae</taxon>
        <taxon>Lithocarpus</taxon>
    </lineage>
</organism>
<dbReference type="EMBL" id="JAZDWU010000008">
    <property type="protein sequence ID" value="KAK9992896.1"/>
    <property type="molecule type" value="Genomic_DNA"/>
</dbReference>
<comment type="caution">
    <text evidence="1">The sequence shown here is derived from an EMBL/GenBank/DDBJ whole genome shotgun (WGS) entry which is preliminary data.</text>
</comment>